<dbReference type="PRINTS" id="PR00119">
    <property type="entry name" value="CATATPASE"/>
</dbReference>
<dbReference type="InterPro" id="IPR023298">
    <property type="entry name" value="ATPase_P-typ_TM_dom_sf"/>
</dbReference>
<feature type="transmembrane region" description="Helical" evidence="15">
    <location>
        <begin position="178"/>
        <end position="200"/>
    </location>
</feature>
<evidence type="ECO:0000256" key="4">
    <source>
        <dbReference type="ARBA" id="ARBA00022475"/>
    </source>
</evidence>
<keyword evidence="9 15" id="KW-0067">ATP-binding</keyword>
<keyword evidence="10" id="KW-0460">Magnesium</keyword>
<evidence type="ECO:0000256" key="1">
    <source>
        <dbReference type="ARBA" id="ARBA00004651"/>
    </source>
</evidence>
<dbReference type="InterPro" id="IPR018303">
    <property type="entry name" value="ATPase_P-typ_P_site"/>
</dbReference>
<keyword evidence="4 15" id="KW-1003">Cell membrane</keyword>
<keyword evidence="7 15" id="KW-0479">Metal-binding</keyword>
<dbReference type="AlphaFoldDB" id="A0A2P2DHU1"/>
<dbReference type="PANTHER" id="PTHR43520:SF5">
    <property type="entry name" value="CATION-TRANSPORTING P-TYPE ATPASE-RELATED"/>
    <property type="match status" value="1"/>
</dbReference>
<feature type="transmembrane region" description="Helical" evidence="15">
    <location>
        <begin position="275"/>
        <end position="293"/>
    </location>
</feature>
<dbReference type="GO" id="GO:0005886">
    <property type="term" value="C:plasma membrane"/>
    <property type="evidence" value="ECO:0007669"/>
    <property type="project" value="UniProtKB-SubCell"/>
</dbReference>
<dbReference type="Gene3D" id="2.70.150.10">
    <property type="entry name" value="Calcium-transporting ATPase, cytoplasmic transduction domain A"/>
    <property type="match status" value="1"/>
</dbReference>
<dbReference type="NCBIfam" id="TIGR01494">
    <property type="entry name" value="ATPase_P-type"/>
    <property type="match status" value="1"/>
</dbReference>
<dbReference type="GO" id="GO:0005507">
    <property type="term" value="F:copper ion binding"/>
    <property type="evidence" value="ECO:0007669"/>
    <property type="project" value="TreeGrafter"/>
</dbReference>
<comment type="similarity">
    <text evidence="2 15">Belongs to the cation transport ATPase (P-type) (TC 3.A.3) family. Type IB subfamily.</text>
</comment>
<accession>A0A2P2DHU1</accession>
<comment type="caution">
    <text evidence="17">The sequence shown here is derived from an EMBL/GenBank/DDBJ whole genome shotgun (WGS) entry which is preliminary data.</text>
</comment>
<evidence type="ECO:0000256" key="2">
    <source>
        <dbReference type="ARBA" id="ARBA00006024"/>
    </source>
</evidence>
<dbReference type="InterPro" id="IPR021993">
    <property type="entry name" value="ATPase-cat-bd"/>
</dbReference>
<dbReference type="InterPro" id="IPR023214">
    <property type="entry name" value="HAD_sf"/>
</dbReference>
<dbReference type="Gene3D" id="1.20.1110.10">
    <property type="entry name" value="Calcium-transporting ATPase, transmembrane domain"/>
    <property type="match status" value="1"/>
</dbReference>
<dbReference type="SUPFAM" id="SSF81653">
    <property type="entry name" value="Calcium ATPase, transduction domain A"/>
    <property type="match status" value="1"/>
</dbReference>
<name>A0A2P2DHU1_9LEPT</name>
<keyword evidence="12 15" id="KW-1133">Transmembrane helix</keyword>
<dbReference type="Pfam" id="PF00403">
    <property type="entry name" value="HMA"/>
    <property type="match status" value="1"/>
</dbReference>
<sequence>MKETTSQNTTTECDHCGNPIRLVRIESKLGDDTKVFCCEGCETVYSIIHSLGGSYYYNLKGNTKLSPVEIEENESEIENELVYQKFVRPSGEFSEVSIQITNIHCSACVWINEKVLNEEEGILSAQINFASGRARIRFDKSKIKISRILSLIRAIGYKPILFSPTEGNLQKSKQLKNLLLRIGVAGFCFGNIMILSVALYSGYFTGIDLNLKRMFHYASWVFATPAYLYSGFPFMSGFLTSIRRRTLSMDFLLFLGISMAYFYSVFVTLTDKGEVYFDSVAMIYFFILIGKYFEEKARVFASDKLESILCKLPETSVRISEDVETTIPSSEIRLGDKIQVAPGKRIPVDAILLSKETYVDESFLTGESVPIRKQTGDSILAGSLTMDNPALILANSDYHASTLSSLKLRLEEALHLKPKIQILTERIASYFISVVFLLAFVCFGVWMFVTNGNLEQSLVTTISVLIVACPCALGISVPTALVTNHILNAEKGVLLKNPSVVETLAKANTIYLDKTGTLTEGKFLVRLVTVSEEHLPFVYRIEKEINHPLAKSLVRYLSPFHLVKEKAKEMELLHIQNIPGQGVKGTILWMGNEHSVLIGNQALLKDQNIKIDSHTDKEGSIIYVAIDSKMLGQFVLADEVRLGAHSFVTLLKQMIPKIAILSGDRFPAVKSIANTLGIQQFYSDLSPEEKANIIQDSQNKGNVVIMVGDGINDSLSLARANVSISHTEAEDMSLEKSDVVLTSGNLNGLIHSLLSAKKTKEVILQNIIISFCYNSIMLPLAMFGLMLPVICAVFMACSSLTVLINSLSIRIRIPKWKPSI</sequence>
<dbReference type="InterPro" id="IPR044492">
    <property type="entry name" value="P_typ_ATPase_HD_dom"/>
</dbReference>
<dbReference type="GO" id="GO:0005524">
    <property type="term" value="F:ATP binding"/>
    <property type="evidence" value="ECO:0007669"/>
    <property type="project" value="UniProtKB-UniRule"/>
</dbReference>
<feature type="domain" description="HMA" evidence="16">
    <location>
        <begin position="94"/>
        <end position="160"/>
    </location>
</feature>
<dbReference type="SFLD" id="SFLDS00003">
    <property type="entry name" value="Haloacid_Dehalogenase"/>
    <property type="match status" value="1"/>
</dbReference>
<keyword evidence="14 15" id="KW-0472">Membrane</keyword>
<comment type="subcellular location">
    <subcellularLocation>
        <location evidence="1">Cell membrane</location>
        <topology evidence="1">Multi-pass membrane protein</topology>
    </subcellularLocation>
</comment>
<evidence type="ECO:0000256" key="12">
    <source>
        <dbReference type="ARBA" id="ARBA00022989"/>
    </source>
</evidence>
<dbReference type="GO" id="GO:0043682">
    <property type="term" value="F:P-type divalent copper transporter activity"/>
    <property type="evidence" value="ECO:0007669"/>
    <property type="project" value="TreeGrafter"/>
</dbReference>
<feature type="transmembrane region" description="Helical" evidence="15">
    <location>
        <begin position="787"/>
        <end position="807"/>
    </location>
</feature>
<evidence type="ECO:0000256" key="9">
    <source>
        <dbReference type="ARBA" id="ARBA00022840"/>
    </source>
</evidence>
<dbReference type="InterPro" id="IPR023299">
    <property type="entry name" value="ATPase_P-typ_cyto_dom_N"/>
</dbReference>
<dbReference type="OrthoDB" id="9760364at2"/>
<evidence type="ECO:0000256" key="13">
    <source>
        <dbReference type="ARBA" id="ARBA00023065"/>
    </source>
</evidence>
<evidence type="ECO:0000256" key="7">
    <source>
        <dbReference type="ARBA" id="ARBA00022723"/>
    </source>
</evidence>
<dbReference type="Gene3D" id="3.40.50.1000">
    <property type="entry name" value="HAD superfamily/HAD-like"/>
    <property type="match status" value="1"/>
</dbReference>
<dbReference type="EMBL" id="BFAZ01000010">
    <property type="protein sequence ID" value="GBF44202.1"/>
    <property type="molecule type" value="Genomic_DNA"/>
</dbReference>
<keyword evidence="13" id="KW-0406">Ion transport</keyword>
<dbReference type="InterPro" id="IPR008250">
    <property type="entry name" value="ATPase_P-typ_transduc_dom_A_sf"/>
</dbReference>
<evidence type="ECO:0000256" key="3">
    <source>
        <dbReference type="ARBA" id="ARBA00022448"/>
    </source>
</evidence>
<evidence type="ECO:0000256" key="11">
    <source>
        <dbReference type="ARBA" id="ARBA00022967"/>
    </source>
</evidence>
<dbReference type="InterPro" id="IPR006121">
    <property type="entry name" value="HMA_dom"/>
</dbReference>
<dbReference type="SFLD" id="SFLDG00002">
    <property type="entry name" value="C1.7:_P-type_atpase_like"/>
    <property type="match status" value="1"/>
</dbReference>
<dbReference type="NCBIfam" id="TIGR01525">
    <property type="entry name" value="ATPase-IB_hvy"/>
    <property type="match status" value="1"/>
</dbReference>
<feature type="transmembrane region" description="Helical" evidence="15">
    <location>
        <begin position="461"/>
        <end position="482"/>
    </location>
</feature>
<keyword evidence="5" id="KW-0597">Phosphoprotein</keyword>
<evidence type="ECO:0000256" key="8">
    <source>
        <dbReference type="ARBA" id="ARBA00022741"/>
    </source>
</evidence>
<evidence type="ECO:0000256" key="6">
    <source>
        <dbReference type="ARBA" id="ARBA00022692"/>
    </source>
</evidence>
<dbReference type="SUPFAM" id="SSF55008">
    <property type="entry name" value="HMA, heavy metal-associated domain"/>
    <property type="match status" value="1"/>
</dbReference>
<keyword evidence="3" id="KW-0813">Transport</keyword>
<protein>
    <submittedName>
        <fullName evidence="17">P-type ATPase, copper transporting ATPase, a phophatase-like domain</fullName>
    </submittedName>
</protein>
<dbReference type="SUPFAM" id="SSF56784">
    <property type="entry name" value="HAD-like"/>
    <property type="match status" value="1"/>
</dbReference>
<dbReference type="Gene3D" id="3.40.1110.10">
    <property type="entry name" value="Calcium-transporting ATPase, cytoplasmic domain N"/>
    <property type="match status" value="1"/>
</dbReference>
<dbReference type="InterPro" id="IPR036412">
    <property type="entry name" value="HAD-like_sf"/>
</dbReference>
<dbReference type="Gene3D" id="3.30.70.100">
    <property type="match status" value="1"/>
</dbReference>
<dbReference type="Proteomes" id="UP000245206">
    <property type="component" value="Unassembled WGS sequence"/>
</dbReference>
<feature type="transmembrane region" description="Helical" evidence="15">
    <location>
        <begin position="762"/>
        <end position="781"/>
    </location>
</feature>
<reference evidence="18" key="1">
    <citation type="journal article" date="2019" name="Microbiol. Immunol.">
        <title>Molecular and phenotypic characterization of Leptospira johnsonii sp. nov., Leptospira ellinghausenii sp. nov. and Leptospira ryugenii sp. nov. isolated from soil and water in Japan.</title>
        <authorList>
            <person name="Masuzawa T."/>
            <person name="Saito M."/>
            <person name="Nakao R."/>
            <person name="Nikaido Y."/>
            <person name="Matsumoto M."/>
            <person name="Ogawa M."/>
            <person name="Yokoyama M."/>
            <person name="Hidaka Y."/>
            <person name="Tomita J."/>
            <person name="Sakakibara K."/>
            <person name="Suzuki K."/>
            <person name="Yasuda S."/>
            <person name="Sato H."/>
            <person name="Yamaguchi M."/>
            <person name="Yoshida S.I."/>
            <person name="Koizumi N."/>
            <person name="Kawamura Y."/>
        </authorList>
    </citation>
    <scope>NUCLEOTIDE SEQUENCE [LARGE SCALE GENOMIC DNA]</scope>
    <source>
        <strain evidence="18">E18</strain>
    </source>
</reference>
<feature type="transmembrane region" description="Helical" evidence="15">
    <location>
        <begin position="220"/>
        <end position="239"/>
    </location>
</feature>
<keyword evidence="6 15" id="KW-0812">Transmembrane</keyword>
<feature type="transmembrane region" description="Helical" evidence="15">
    <location>
        <begin position="427"/>
        <end position="449"/>
    </location>
</feature>
<dbReference type="PANTHER" id="PTHR43520">
    <property type="entry name" value="ATP7, ISOFORM B"/>
    <property type="match status" value="1"/>
</dbReference>
<organism evidence="17 18">
    <name type="scientific">Leptospira ellinghausenii</name>
    <dbReference type="NCBI Taxonomy" id="1917822"/>
    <lineage>
        <taxon>Bacteria</taxon>
        <taxon>Pseudomonadati</taxon>
        <taxon>Spirochaetota</taxon>
        <taxon>Spirochaetia</taxon>
        <taxon>Leptospirales</taxon>
        <taxon>Leptospiraceae</taxon>
        <taxon>Leptospira</taxon>
    </lineage>
</organism>
<keyword evidence="8 15" id="KW-0547">Nucleotide-binding</keyword>
<evidence type="ECO:0000313" key="18">
    <source>
        <dbReference type="Proteomes" id="UP000245206"/>
    </source>
</evidence>
<dbReference type="Pfam" id="PF00122">
    <property type="entry name" value="E1-E2_ATPase"/>
    <property type="match status" value="1"/>
</dbReference>
<keyword evidence="11" id="KW-1278">Translocase</keyword>
<dbReference type="GO" id="GO:0055070">
    <property type="term" value="P:copper ion homeostasis"/>
    <property type="evidence" value="ECO:0007669"/>
    <property type="project" value="TreeGrafter"/>
</dbReference>
<dbReference type="CDD" id="cd00371">
    <property type="entry name" value="HMA"/>
    <property type="match status" value="1"/>
</dbReference>
<dbReference type="Pfam" id="PF00702">
    <property type="entry name" value="Hydrolase"/>
    <property type="match status" value="1"/>
</dbReference>
<evidence type="ECO:0000256" key="5">
    <source>
        <dbReference type="ARBA" id="ARBA00022553"/>
    </source>
</evidence>
<dbReference type="PRINTS" id="PR00120">
    <property type="entry name" value="HATPASE"/>
</dbReference>
<evidence type="ECO:0000256" key="14">
    <source>
        <dbReference type="ARBA" id="ARBA00023136"/>
    </source>
</evidence>
<keyword evidence="18" id="KW-1185">Reference proteome</keyword>
<gene>
    <name evidence="17" type="ORF">LPTSP2_35050</name>
</gene>
<dbReference type="InterPro" id="IPR027256">
    <property type="entry name" value="P-typ_ATPase_IB"/>
</dbReference>
<dbReference type="Pfam" id="PF12156">
    <property type="entry name" value="ATPase-cat_bd"/>
    <property type="match status" value="1"/>
</dbReference>
<dbReference type="GO" id="GO:0016887">
    <property type="term" value="F:ATP hydrolysis activity"/>
    <property type="evidence" value="ECO:0007669"/>
    <property type="project" value="InterPro"/>
</dbReference>
<evidence type="ECO:0000313" key="17">
    <source>
        <dbReference type="EMBL" id="GBF44202.1"/>
    </source>
</evidence>
<evidence type="ECO:0000259" key="16">
    <source>
        <dbReference type="PROSITE" id="PS50846"/>
    </source>
</evidence>
<dbReference type="InterPro" id="IPR001757">
    <property type="entry name" value="P_typ_ATPase"/>
</dbReference>
<dbReference type="CDD" id="cd02079">
    <property type="entry name" value="P-type_ATPase_HM"/>
    <property type="match status" value="1"/>
</dbReference>
<proteinExistence type="inferred from homology"/>
<dbReference type="PROSITE" id="PS50846">
    <property type="entry name" value="HMA_2"/>
    <property type="match status" value="1"/>
</dbReference>
<evidence type="ECO:0000256" key="10">
    <source>
        <dbReference type="ARBA" id="ARBA00022842"/>
    </source>
</evidence>
<dbReference type="SUPFAM" id="SSF81665">
    <property type="entry name" value="Calcium ATPase, transmembrane domain M"/>
    <property type="match status" value="1"/>
</dbReference>
<dbReference type="PROSITE" id="PS00154">
    <property type="entry name" value="ATPASE_E1_E2"/>
    <property type="match status" value="1"/>
</dbReference>
<evidence type="ECO:0000256" key="15">
    <source>
        <dbReference type="RuleBase" id="RU362081"/>
    </source>
</evidence>
<dbReference type="RefSeq" id="WP_108961168.1">
    <property type="nucleotide sequence ID" value="NZ_BFAZ01000010.1"/>
</dbReference>
<dbReference type="InterPro" id="IPR036163">
    <property type="entry name" value="HMA_dom_sf"/>
</dbReference>
<feature type="transmembrane region" description="Helical" evidence="15">
    <location>
        <begin position="251"/>
        <end position="269"/>
    </location>
</feature>
<dbReference type="InterPro" id="IPR059000">
    <property type="entry name" value="ATPase_P-type_domA"/>
</dbReference>
<dbReference type="SFLD" id="SFLDF00027">
    <property type="entry name" value="p-type_atpase"/>
    <property type="match status" value="1"/>
</dbReference>
<dbReference type="NCBIfam" id="TIGR01511">
    <property type="entry name" value="ATPase-IB1_Cu"/>
    <property type="match status" value="1"/>
</dbReference>